<dbReference type="PANTHER" id="PTHR21240:SF28">
    <property type="entry name" value="ISO-OROTATE DECARBOXYLASE (EUROFUNG)"/>
    <property type="match status" value="1"/>
</dbReference>
<dbReference type="InterPro" id="IPR032465">
    <property type="entry name" value="ACMSD"/>
</dbReference>
<accession>A0ABT5WM24</accession>
<keyword evidence="4" id="KW-1185">Reference proteome</keyword>
<dbReference type="Pfam" id="PF04909">
    <property type="entry name" value="Amidohydro_2"/>
    <property type="match status" value="1"/>
</dbReference>
<dbReference type="EMBL" id="JARESE010000010">
    <property type="protein sequence ID" value="MDE8650741.1"/>
    <property type="molecule type" value="Genomic_DNA"/>
</dbReference>
<dbReference type="SUPFAM" id="SSF51556">
    <property type="entry name" value="Metallo-dependent hydrolases"/>
    <property type="match status" value="1"/>
</dbReference>
<evidence type="ECO:0000313" key="4">
    <source>
        <dbReference type="Proteomes" id="UP001216253"/>
    </source>
</evidence>
<proteinExistence type="predicted"/>
<dbReference type="RefSeq" id="WP_275226823.1">
    <property type="nucleotide sequence ID" value="NZ_JARESE010000010.1"/>
</dbReference>
<dbReference type="PANTHER" id="PTHR21240">
    <property type="entry name" value="2-AMINO-3-CARBOXYLMUCONATE-6-SEMIALDEHYDE DECARBOXYLASE"/>
    <property type="match status" value="1"/>
</dbReference>
<protein>
    <submittedName>
        <fullName evidence="3">Amidohydrolase family protein</fullName>
    </submittedName>
</protein>
<evidence type="ECO:0000259" key="2">
    <source>
        <dbReference type="Pfam" id="PF04909"/>
    </source>
</evidence>
<name>A0ABT5WM24_9SPHN</name>
<dbReference type="Proteomes" id="UP001216253">
    <property type="component" value="Unassembled WGS sequence"/>
</dbReference>
<comment type="caution">
    <text evidence="3">The sequence shown here is derived from an EMBL/GenBank/DDBJ whole genome shotgun (WGS) entry which is preliminary data.</text>
</comment>
<gene>
    <name evidence="3" type="ORF">PYV00_03280</name>
</gene>
<reference evidence="3 4" key="1">
    <citation type="submission" date="2023-03" db="EMBL/GenBank/DDBJ databases">
        <title>NovoSphingobium album sp. nov. isolated from polycyclic aromatic hydrocarbons- and heavy-metal polluted soil.</title>
        <authorList>
            <person name="Liu Z."/>
            <person name="Wang K."/>
        </authorList>
    </citation>
    <scope>NUCLEOTIDE SEQUENCE [LARGE SCALE GENOMIC DNA]</scope>
    <source>
        <strain evidence="3 4">H3SJ31-1</strain>
    </source>
</reference>
<feature type="domain" description="Amidohydrolase-related" evidence="2">
    <location>
        <begin position="24"/>
        <end position="394"/>
    </location>
</feature>
<dbReference type="InterPro" id="IPR006680">
    <property type="entry name" value="Amidohydro-rel"/>
</dbReference>
<dbReference type="Gene3D" id="3.20.20.140">
    <property type="entry name" value="Metal-dependent hydrolases"/>
    <property type="match status" value="1"/>
</dbReference>
<sequence length="410" mass="46125">MAEADTIDINREIAAEPRVADYVVDADVHVTPPPTFWAEYLSPRFRELAPRVESEGEYDFIMFEGTRRPVNLMQSQAGRAFDQYKNAGKLSDMRVGGWMPQRRLDDMDRDGIDKAIVFGGGPLSTGSLELYLDSFDAFNRWQSDFCADSNGRMFGVAFLTTVDVEQTIAGMRAARARGDVAVNLPAFPQSLSQFTKEGSVWQAMTGDPDGTRQYRDPEFDPLWAAAVDLDMPITFHLGARVSRYKDKTNFLPDVVMGKPAMLEPPAIMIYGGVFDRFPRLRLGLIESGVGWIPWACEYMDRTWHMQRHWTGCAIKHPPSHYFDQNIYASFISDPVGVELRHKPGGRNIMWSSDYPHSETTFPHSHRAIAENFRGVPTAERDWILAGCAEKFFGLGQARLPGGLGRNGDRP</sequence>
<evidence type="ECO:0000256" key="1">
    <source>
        <dbReference type="ARBA" id="ARBA00023239"/>
    </source>
</evidence>
<organism evidence="3 4">
    <name type="scientific">Novosphingobium album</name>
    <name type="common">ex Liu et al. 2023</name>
    <dbReference type="NCBI Taxonomy" id="3031130"/>
    <lineage>
        <taxon>Bacteria</taxon>
        <taxon>Pseudomonadati</taxon>
        <taxon>Pseudomonadota</taxon>
        <taxon>Alphaproteobacteria</taxon>
        <taxon>Sphingomonadales</taxon>
        <taxon>Sphingomonadaceae</taxon>
        <taxon>Novosphingobium</taxon>
    </lineage>
</organism>
<keyword evidence="1" id="KW-0456">Lyase</keyword>
<evidence type="ECO:0000313" key="3">
    <source>
        <dbReference type="EMBL" id="MDE8650741.1"/>
    </source>
</evidence>
<dbReference type="InterPro" id="IPR032466">
    <property type="entry name" value="Metal_Hydrolase"/>
</dbReference>